<dbReference type="OrthoDB" id="9770528at2"/>
<feature type="active site" description="Charge relay system" evidence="1">
    <location>
        <position position="277"/>
    </location>
</feature>
<proteinExistence type="predicted"/>
<protein>
    <submittedName>
        <fullName evidence="4">Cephalosporin-C deacetylase</fullName>
    </submittedName>
</protein>
<dbReference type="GO" id="GO:0005976">
    <property type="term" value="P:polysaccharide metabolic process"/>
    <property type="evidence" value="ECO:0007669"/>
    <property type="project" value="TreeGrafter"/>
</dbReference>
<dbReference type="Gene3D" id="3.40.50.1820">
    <property type="entry name" value="alpha/beta hydrolase"/>
    <property type="match status" value="1"/>
</dbReference>
<dbReference type="SUPFAM" id="SSF53474">
    <property type="entry name" value="alpha/beta-Hydrolases"/>
    <property type="match status" value="1"/>
</dbReference>
<dbReference type="AlphaFoldDB" id="A0A1G8LUH7"/>
<name>A0A1G8LUH7_9MICC</name>
<evidence type="ECO:0000313" key="5">
    <source>
        <dbReference type="Proteomes" id="UP000199258"/>
    </source>
</evidence>
<dbReference type="STRING" id="335973.SAMN04488693_11519"/>
<dbReference type="PANTHER" id="PTHR40111">
    <property type="entry name" value="CEPHALOSPORIN-C DEACETYLASE"/>
    <property type="match status" value="1"/>
</dbReference>
<feature type="binding site" evidence="2">
    <location>
        <position position="92"/>
    </location>
    <ligand>
        <name>substrate</name>
    </ligand>
</feature>
<accession>A0A1G8LUH7</accession>
<dbReference type="EMBL" id="FNDT01000015">
    <property type="protein sequence ID" value="SDI59354.1"/>
    <property type="molecule type" value="Genomic_DNA"/>
</dbReference>
<dbReference type="InterPro" id="IPR029058">
    <property type="entry name" value="AB_hydrolase_fold"/>
</dbReference>
<dbReference type="Pfam" id="PF05448">
    <property type="entry name" value="AXE1"/>
    <property type="match status" value="1"/>
</dbReference>
<dbReference type="PANTHER" id="PTHR40111:SF1">
    <property type="entry name" value="CEPHALOSPORIN-C DEACETYLASE"/>
    <property type="match status" value="1"/>
</dbReference>
<dbReference type="GO" id="GO:0052689">
    <property type="term" value="F:carboxylic ester hydrolase activity"/>
    <property type="evidence" value="ECO:0007669"/>
    <property type="project" value="TreeGrafter"/>
</dbReference>
<reference evidence="4 5" key="1">
    <citation type="submission" date="2016-10" db="EMBL/GenBank/DDBJ databases">
        <authorList>
            <person name="de Groot N.N."/>
        </authorList>
    </citation>
    <scope>NUCLEOTIDE SEQUENCE [LARGE SCALE GENOMIC DNA]</scope>
    <source>
        <strain evidence="4 5">NP_1H</strain>
    </source>
</reference>
<feature type="active site" description="Nucleophile" evidence="1">
    <location>
        <position position="186"/>
    </location>
</feature>
<evidence type="ECO:0000259" key="3">
    <source>
        <dbReference type="Pfam" id="PF05448"/>
    </source>
</evidence>
<evidence type="ECO:0000256" key="2">
    <source>
        <dbReference type="PIRSR" id="PIRSR639069-2"/>
    </source>
</evidence>
<feature type="active site" description="Charge relay system" evidence="1">
    <location>
        <position position="306"/>
    </location>
</feature>
<dbReference type="Proteomes" id="UP000199258">
    <property type="component" value="Unassembled WGS sequence"/>
</dbReference>
<keyword evidence="5" id="KW-1185">Reference proteome</keyword>
<evidence type="ECO:0000313" key="4">
    <source>
        <dbReference type="EMBL" id="SDI59354.1"/>
    </source>
</evidence>
<organism evidence="4 5">
    <name type="scientific">Arthrobacter subterraneus</name>
    <dbReference type="NCBI Taxonomy" id="335973"/>
    <lineage>
        <taxon>Bacteria</taxon>
        <taxon>Bacillati</taxon>
        <taxon>Actinomycetota</taxon>
        <taxon>Actinomycetes</taxon>
        <taxon>Micrococcales</taxon>
        <taxon>Micrococcaceae</taxon>
        <taxon>Arthrobacter</taxon>
    </lineage>
</organism>
<sequence length="328" mass="35249">MPQFDLPLGELERYAPERSEPADFDAFWEKTLAETASFALDARFDEIDAGYSELVTEDVTFAGFGGHPIKGWMLRPRSASGPLPTVVTYIGYGGGRSLPGEWTAIPSTGVAHFVMDLRGQGAGHRSGDTPDPGVSGPHFGGHLTLGIDTPETYYYRRLFTDAVRAVEAAQAHPFVDASKVLISGGSQGGAIALASAALSPTFLEHAPVAAIVDVPFLSHIRRATEIVDTAPYGELVRYLGIQRGREEEIFSTLSYFDGVNFAARATLPALFSVGLLDDVCPPSCVYAAYNAYAGPKSMNVFPYNGHENGGAVQAAEHIRFQREVFARA</sequence>
<dbReference type="RefSeq" id="WP_090587548.1">
    <property type="nucleotide sequence ID" value="NZ_FNDT01000015.1"/>
</dbReference>
<evidence type="ECO:0000256" key="1">
    <source>
        <dbReference type="PIRSR" id="PIRSR639069-1"/>
    </source>
</evidence>
<dbReference type="InterPro" id="IPR039069">
    <property type="entry name" value="CE7"/>
</dbReference>
<dbReference type="InterPro" id="IPR008391">
    <property type="entry name" value="AXE1_dom"/>
</dbReference>
<feature type="domain" description="Acetyl xylan esterase" evidence="3">
    <location>
        <begin position="1"/>
        <end position="322"/>
    </location>
</feature>
<gene>
    <name evidence="4" type="ORF">SAMN04488693_11519</name>
</gene>